<dbReference type="PROSITE" id="PS50088">
    <property type="entry name" value="ANK_REPEAT"/>
    <property type="match status" value="1"/>
</dbReference>
<dbReference type="STRING" id="1231657.A0A1Y1YIN3"/>
<dbReference type="InterPro" id="IPR002110">
    <property type="entry name" value="Ankyrin_rpt"/>
</dbReference>
<dbReference type="AlphaFoldDB" id="A0A1Y1YIN3"/>
<dbReference type="SUPFAM" id="SSF48403">
    <property type="entry name" value="Ankyrin repeat"/>
    <property type="match status" value="1"/>
</dbReference>
<proteinExistence type="predicted"/>
<accession>A0A1Y1YIN3</accession>
<feature type="repeat" description="ANK" evidence="1">
    <location>
        <begin position="1"/>
        <end position="32"/>
    </location>
</feature>
<keyword evidence="1" id="KW-0040">ANK repeat</keyword>
<reference evidence="2 3" key="1">
    <citation type="submission" date="2016-07" db="EMBL/GenBank/DDBJ databases">
        <title>Pervasive Adenine N6-methylation of Active Genes in Fungi.</title>
        <authorList>
            <consortium name="DOE Joint Genome Institute"/>
            <person name="Mondo S.J."/>
            <person name="Dannebaum R.O."/>
            <person name="Kuo R.C."/>
            <person name="Labutti K."/>
            <person name="Haridas S."/>
            <person name="Kuo A."/>
            <person name="Salamov A."/>
            <person name="Ahrendt S.R."/>
            <person name="Lipzen A."/>
            <person name="Sullivan W."/>
            <person name="Andreopoulos W.B."/>
            <person name="Clum A."/>
            <person name="Lindquist E."/>
            <person name="Daum C."/>
            <person name="Ramamoorthy G.K."/>
            <person name="Gryganskyi A."/>
            <person name="Culley D."/>
            <person name="Magnuson J.K."/>
            <person name="James T.Y."/>
            <person name="O'Malley M.A."/>
            <person name="Stajich J.E."/>
            <person name="Spatafora J.W."/>
            <person name="Visel A."/>
            <person name="Grigoriev I.V."/>
        </authorList>
    </citation>
    <scope>NUCLEOTIDE SEQUENCE [LARGE SCALE GENOMIC DNA]</scope>
    <source>
        <strain evidence="2 3">CBS 115471</strain>
    </source>
</reference>
<dbReference type="InterPro" id="IPR036770">
    <property type="entry name" value="Ankyrin_rpt-contain_sf"/>
</dbReference>
<dbReference type="Pfam" id="PF13857">
    <property type="entry name" value="Ank_5"/>
    <property type="match status" value="1"/>
</dbReference>
<dbReference type="Gene3D" id="1.25.40.20">
    <property type="entry name" value="Ankyrin repeat-containing domain"/>
    <property type="match status" value="1"/>
</dbReference>
<organism evidence="2 3">
    <name type="scientific">Clohesyomyces aquaticus</name>
    <dbReference type="NCBI Taxonomy" id="1231657"/>
    <lineage>
        <taxon>Eukaryota</taxon>
        <taxon>Fungi</taxon>
        <taxon>Dikarya</taxon>
        <taxon>Ascomycota</taxon>
        <taxon>Pezizomycotina</taxon>
        <taxon>Dothideomycetes</taxon>
        <taxon>Pleosporomycetidae</taxon>
        <taxon>Pleosporales</taxon>
        <taxon>Lindgomycetaceae</taxon>
        <taxon>Clohesyomyces</taxon>
    </lineage>
</organism>
<evidence type="ECO:0000313" key="3">
    <source>
        <dbReference type="Proteomes" id="UP000193144"/>
    </source>
</evidence>
<comment type="caution">
    <text evidence="2">The sequence shown here is derived from an EMBL/GenBank/DDBJ whole genome shotgun (WGS) entry which is preliminary data.</text>
</comment>
<dbReference type="Proteomes" id="UP000193144">
    <property type="component" value="Unassembled WGS sequence"/>
</dbReference>
<feature type="non-terminal residue" evidence="2">
    <location>
        <position position="53"/>
    </location>
</feature>
<name>A0A1Y1YIN3_9PLEO</name>
<dbReference type="EMBL" id="MCFA01000225">
    <property type="protein sequence ID" value="ORX97901.1"/>
    <property type="molecule type" value="Genomic_DNA"/>
</dbReference>
<sequence>FKTALCKAAWKGLSAIVEMLLERGADAGIKDSKDGSALQLAEMEGHESCVEIL</sequence>
<gene>
    <name evidence="2" type="ORF">BCR34DRAFT_463941</name>
</gene>
<evidence type="ECO:0000313" key="2">
    <source>
        <dbReference type="EMBL" id="ORX97901.1"/>
    </source>
</evidence>
<evidence type="ECO:0000256" key="1">
    <source>
        <dbReference type="PROSITE-ProRule" id="PRU00023"/>
    </source>
</evidence>
<feature type="non-terminal residue" evidence="2">
    <location>
        <position position="1"/>
    </location>
</feature>
<dbReference type="OrthoDB" id="4772757at2759"/>
<keyword evidence="3" id="KW-1185">Reference proteome</keyword>
<protein>
    <submittedName>
        <fullName evidence="2">Uncharacterized protein</fullName>
    </submittedName>
</protein>